<accession>A0A9Q9UVT8</accession>
<reference evidence="2" key="2">
    <citation type="submission" date="2022-10" db="EMBL/GenBank/DDBJ databases">
        <authorList>
            <person name="Ngo T.-E."/>
        </authorList>
    </citation>
    <scope>NUCLEOTIDE SEQUENCE</scope>
    <source>
        <strain evidence="2">JHB</strain>
    </source>
</reference>
<dbReference type="InterPro" id="IPR051698">
    <property type="entry name" value="Transposase_11-like"/>
</dbReference>
<name>A0A9Q9UVT8_MOOP1</name>
<dbReference type="AlphaFoldDB" id="A0A9Q9UVT8"/>
<protein>
    <submittedName>
        <fullName evidence="2">ISAs1 family transposase</fullName>
    </submittedName>
</protein>
<feature type="domain" description="H repeat-associated protein N-terminal" evidence="1">
    <location>
        <begin position="19"/>
        <end position="75"/>
    </location>
</feature>
<evidence type="ECO:0000313" key="2">
    <source>
        <dbReference type="EMBL" id="WAN69151.1"/>
    </source>
</evidence>
<evidence type="ECO:0000259" key="1">
    <source>
        <dbReference type="Pfam" id="PF13808"/>
    </source>
</evidence>
<gene>
    <name evidence="2" type="ORF">BJP36_06015</name>
</gene>
<dbReference type="NCBIfam" id="NF033564">
    <property type="entry name" value="transpos_ISAs1"/>
    <property type="match status" value="1"/>
</dbReference>
<dbReference type="InterPro" id="IPR032806">
    <property type="entry name" value="YbfD_N"/>
</dbReference>
<dbReference type="PANTHER" id="PTHR30298:SF0">
    <property type="entry name" value="PROTEIN YBFL-RELATED"/>
    <property type="match status" value="1"/>
</dbReference>
<dbReference type="EMBL" id="CP017708">
    <property type="protein sequence ID" value="WAN69151.1"/>
    <property type="molecule type" value="Genomic_DNA"/>
</dbReference>
<sequence length="175" mass="19674">MSSSSMAGSNLGNYGVTQSGYYGYRSLGRFTERHRRALITELKIPNATVPSYSTLRRVMMGLDYTQLRLVFNQWALLELNLSLSEGLSVDGKSLKNTVSDFDLAQQNLMSLVSVFSQKRGLVVAVQEMENKKVSEITVVRNLLESLDLKGYVFTFDALHCQKKLWLPSPYAAMTM</sequence>
<proteinExistence type="predicted"/>
<dbReference type="InterPro" id="IPR047647">
    <property type="entry name" value="ISAs1_transpos"/>
</dbReference>
<dbReference type="PANTHER" id="PTHR30298">
    <property type="entry name" value="H REPEAT-ASSOCIATED PREDICTED TRANSPOSASE"/>
    <property type="match status" value="1"/>
</dbReference>
<reference evidence="2" key="1">
    <citation type="journal article" date="2017" name="Proc. Natl. Acad. Sci. U.S.A.">
        <title>Comparative genomics uncovers the prolific and distinctive metabolic potential of the cyanobacterial genus Moorea.</title>
        <authorList>
            <person name="Leao T."/>
            <person name="Castelao G."/>
            <person name="Korobeynikov A."/>
            <person name="Monroe E.A."/>
            <person name="Podell S."/>
            <person name="Glukhov E."/>
            <person name="Allen E.E."/>
            <person name="Gerwick W.H."/>
            <person name="Gerwick L."/>
        </authorList>
    </citation>
    <scope>NUCLEOTIDE SEQUENCE</scope>
    <source>
        <strain evidence="2">JHB</strain>
    </source>
</reference>
<organism evidence="2">
    <name type="scientific">Moorena producens (strain JHB)</name>
    <dbReference type="NCBI Taxonomy" id="1454205"/>
    <lineage>
        <taxon>Bacteria</taxon>
        <taxon>Bacillati</taxon>
        <taxon>Cyanobacteriota</taxon>
        <taxon>Cyanophyceae</taxon>
        <taxon>Coleofasciculales</taxon>
        <taxon>Coleofasciculaceae</taxon>
        <taxon>Moorena</taxon>
    </lineage>
</organism>
<dbReference type="Pfam" id="PF13808">
    <property type="entry name" value="DDE_Tnp_1_assoc"/>
    <property type="match status" value="1"/>
</dbReference>
<dbReference type="Proteomes" id="UP000176944">
    <property type="component" value="Chromosome"/>
</dbReference>